<feature type="region of interest" description="Disordered" evidence="1">
    <location>
        <begin position="67"/>
        <end position="87"/>
    </location>
</feature>
<evidence type="ECO:0000313" key="2">
    <source>
        <dbReference type="EMBL" id="KQK17185.1"/>
    </source>
</evidence>
<keyword evidence="4" id="KW-1185">Reference proteome</keyword>
<dbReference type="Proteomes" id="UP000008810">
    <property type="component" value="Chromosome 1"/>
</dbReference>
<protein>
    <submittedName>
        <fullName evidence="2 3">Uncharacterized protein</fullName>
    </submittedName>
</protein>
<accession>A0A0Q3L1Q9</accession>
<evidence type="ECO:0000313" key="4">
    <source>
        <dbReference type="Proteomes" id="UP000008810"/>
    </source>
</evidence>
<dbReference type="EMBL" id="CM000880">
    <property type="protein sequence ID" value="PNT75458.1"/>
    <property type="molecule type" value="Genomic_DNA"/>
</dbReference>
<dbReference type="Gramene" id="KQK17185">
    <property type="protein sequence ID" value="KQK17185"/>
    <property type="gene ID" value="BRADI_1g32939v3"/>
</dbReference>
<name>A0A0Q3L1Q9_BRADI</name>
<reference evidence="2 3" key="1">
    <citation type="journal article" date="2010" name="Nature">
        <title>Genome sequencing and analysis of the model grass Brachypodium distachyon.</title>
        <authorList>
            <consortium name="International Brachypodium Initiative"/>
        </authorList>
    </citation>
    <scope>NUCLEOTIDE SEQUENCE [LARGE SCALE GENOMIC DNA]</scope>
    <source>
        <strain evidence="2 3">Bd21</strain>
    </source>
</reference>
<dbReference type="AlphaFoldDB" id="A0A0Q3L1Q9"/>
<reference evidence="2" key="2">
    <citation type="submission" date="2017-06" db="EMBL/GenBank/DDBJ databases">
        <title>WGS assembly of Brachypodium distachyon.</title>
        <authorList>
            <consortium name="The International Brachypodium Initiative"/>
            <person name="Lucas S."/>
            <person name="Harmon-Smith M."/>
            <person name="Lail K."/>
            <person name="Tice H."/>
            <person name="Grimwood J."/>
            <person name="Bruce D."/>
            <person name="Barry K."/>
            <person name="Shu S."/>
            <person name="Lindquist E."/>
            <person name="Wang M."/>
            <person name="Pitluck S."/>
            <person name="Vogel J.P."/>
            <person name="Garvin D.F."/>
            <person name="Mockler T.C."/>
            <person name="Schmutz J."/>
            <person name="Rokhsar D."/>
            <person name="Bevan M.W."/>
        </authorList>
    </citation>
    <scope>NUCLEOTIDE SEQUENCE</scope>
    <source>
        <strain evidence="2">Bd21</strain>
    </source>
</reference>
<proteinExistence type="predicted"/>
<dbReference type="EnsemblPlants" id="PNT75458">
    <property type="protein sequence ID" value="PNT75458"/>
    <property type="gene ID" value="BRADI_1g32939v3"/>
</dbReference>
<evidence type="ECO:0000256" key="1">
    <source>
        <dbReference type="SAM" id="MobiDB-lite"/>
    </source>
</evidence>
<dbReference type="EMBL" id="CM000880">
    <property type="protein sequence ID" value="KQK17185.1"/>
    <property type="molecule type" value="Genomic_DNA"/>
</dbReference>
<dbReference type="Gramene" id="PNT75458">
    <property type="protein sequence ID" value="PNT75458"/>
    <property type="gene ID" value="BRADI_1g32939v3"/>
</dbReference>
<dbReference type="InParanoid" id="A0A0Q3L1Q9"/>
<reference evidence="3" key="3">
    <citation type="submission" date="2018-08" db="UniProtKB">
        <authorList>
            <consortium name="EnsemblPlants"/>
        </authorList>
    </citation>
    <scope>IDENTIFICATION</scope>
    <source>
        <strain evidence="3">cv. Bd21</strain>
    </source>
</reference>
<evidence type="ECO:0000313" key="3">
    <source>
        <dbReference type="EnsemblPlants" id="KQK17185"/>
    </source>
</evidence>
<sequence>MDEQGPKDGGCDFWYWIDEYAGFLCETGTVPQESPMLIPTGWVVVDAGMAEDNHSRLIQDASERCRGRGKSSFSKKRKEKKRMHLKI</sequence>
<organism evidence="2">
    <name type="scientific">Brachypodium distachyon</name>
    <name type="common">Purple false brome</name>
    <name type="synonym">Trachynia distachya</name>
    <dbReference type="NCBI Taxonomy" id="15368"/>
    <lineage>
        <taxon>Eukaryota</taxon>
        <taxon>Viridiplantae</taxon>
        <taxon>Streptophyta</taxon>
        <taxon>Embryophyta</taxon>
        <taxon>Tracheophyta</taxon>
        <taxon>Spermatophyta</taxon>
        <taxon>Magnoliopsida</taxon>
        <taxon>Liliopsida</taxon>
        <taxon>Poales</taxon>
        <taxon>Poaceae</taxon>
        <taxon>BOP clade</taxon>
        <taxon>Pooideae</taxon>
        <taxon>Stipodae</taxon>
        <taxon>Brachypodieae</taxon>
        <taxon>Brachypodium</taxon>
    </lineage>
</organism>
<dbReference type="EnsemblPlants" id="KQK17185">
    <property type="protein sequence ID" value="KQK17185"/>
    <property type="gene ID" value="BRADI_1g32939v3"/>
</dbReference>
<gene>
    <name evidence="2" type="ORF">BRADI_1g32939v3</name>
</gene>